<reference evidence="2" key="1">
    <citation type="submission" date="2014-09" db="EMBL/GenBank/DDBJ databases">
        <authorList>
            <person name="Magalhaes I.L.F."/>
            <person name="Oliveira U."/>
            <person name="Santos F.R."/>
            <person name="Vidigal T.H.D.A."/>
            <person name="Brescovit A.D."/>
            <person name="Santos A.J."/>
        </authorList>
    </citation>
    <scope>NUCLEOTIDE SEQUENCE</scope>
    <source>
        <tissue evidence="2">Shoot tissue taken approximately 20 cm above the soil surface</tissue>
    </source>
</reference>
<dbReference type="AlphaFoldDB" id="A0A0A8ZU83"/>
<evidence type="ECO:0000313" key="2">
    <source>
        <dbReference type="EMBL" id="JAD40335.1"/>
    </source>
</evidence>
<protein>
    <submittedName>
        <fullName evidence="2">Uncharacterized protein</fullName>
    </submittedName>
</protein>
<dbReference type="EMBL" id="GBRH01257560">
    <property type="protein sequence ID" value="JAD40335.1"/>
    <property type="molecule type" value="Transcribed_RNA"/>
</dbReference>
<accession>A0A0A8ZU83</accession>
<feature type="compositionally biased region" description="Basic residues" evidence="1">
    <location>
        <begin position="43"/>
        <end position="57"/>
    </location>
</feature>
<name>A0A0A8ZU83_ARUDO</name>
<proteinExistence type="predicted"/>
<organism evidence="2">
    <name type="scientific">Arundo donax</name>
    <name type="common">Giant reed</name>
    <name type="synonym">Donax arundinaceus</name>
    <dbReference type="NCBI Taxonomy" id="35708"/>
    <lineage>
        <taxon>Eukaryota</taxon>
        <taxon>Viridiplantae</taxon>
        <taxon>Streptophyta</taxon>
        <taxon>Embryophyta</taxon>
        <taxon>Tracheophyta</taxon>
        <taxon>Spermatophyta</taxon>
        <taxon>Magnoliopsida</taxon>
        <taxon>Liliopsida</taxon>
        <taxon>Poales</taxon>
        <taxon>Poaceae</taxon>
        <taxon>PACMAD clade</taxon>
        <taxon>Arundinoideae</taxon>
        <taxon>Arundineae</taxon>
        <taxon>Arundo</taxon>
    </lineage>
</organism>
<reference evidence="2" key="2">
    <citation type="journal article" date="2015" name="Data Brief">
        <title>Shoot transcriptome of the giant reed, Arundo donax.</title>
        <authorList>
            <person name="Barrero R.A."/>
            <person name="Guerrero F.D."/>
            <person name="Moolhuijzen P."/>
            <person name="Goolsby J.A."/>
            <person name="Tidwell J."/>
            <person name="Bellgard S.E."/>
            <person name="Bellgard M.I."/>
        </authorList>
    </citation>
    <scope>NUCLEOTIDE SEQUENCE</scope>
    <source>
        <tissue evidence="2">Shoot tissue taken approximately 20 cm above the soil surface</tissue>
    </source>
</reference>
<evidence type="ECO:0000256" key="1">
    <source>
        <dbReference type="SAM" id="MobiDB-lite"/>
    </source>
</evidence>
<feature type="region of interest" description="Disordered" evidence="1">
    <location>
        <begin position="37"/>
        <end position="83"/>
    </location>
</feature>
<sequence length="83" mass="9210">MSLHNSVHPAYHPSFPLVMVKAPNRGQMQGQQNCLAFMDQKPPRPKGRCTIPRRQRKSSSCSPEEKAAGGRRGRHCLVDGNSV</sequence>